<evidence type="ECO:0000313" key="4">
    <source>
        <dbReference type="EMBL" id="TWT77187.1"/>
    </source>
</evidence>
<feature type="domain" description="Transposase IS110-like N-terminal" evidence="2">
    <location>
        <begin position="50"/>
        <end position="208"/>
    </location>
</feature>
<proteinExistence type="predicted"/>
<dbReference type="GO" id="GO:0003677">
    <property type="term" value="F:DNA binding"/>
    <property type="evidence" value="ECO:0007669"/>
    <property type="project" value="InterPro"/>
</dbReference>
<dbReference type="PANTHER" id="PTHR33055:SF3">
    <property type="entry name" value="PUTATIVE TRANSPOSASE FOR IS117-RELATED"/>
    <property type="match status" value="1"/>
</dbReference>
<evidence type="ECO:0000256" key="1">
    <source>
        <dbReference type="SAM" id="MobiDB-lite"/>
    </source>
</evidence>
<dbReference type="RefSeq" id="WP_146583096.1">
    <property type="nucleotide sequence ID" value="NZ_SJPM01000057.1"/>
</dbReference>
<dbReference type="EMBL" id="SJPM01000057">
    <property type="protein sequence ID" value="TWT77187.1"/>
    <property type="molecule type" value="Genomic_DNA"/>
</dbReference>
<evidence type="ECO:0000313" key="5">
    <source>
        <dbReference type="Proteomes" id="UP000316213"/>
    </source>
</evidence>
<comment type="caution">
    <text evidence="4">The sequence shown here is derived from an EMBL/GenBank/DDBJ whole genome shotgun (WGS) entry which is preliminary data.</text>
</comment>
<feature type="domain" description="Transposase IS116/IS110/IS902 C-terminal" evidence="3">
    <location>
        <begin position="318"/>
        <end position="397"/>
    </location>
</feature>
<feature type="compositionally biased region" description="Polar residues" evidence="1">
    <location>
        <begin position="1"/>
        <end position="12"/>
    </location>
</feature>
<dbReference type="Proteomes" id="UP000316213">
    <property type="component" value="Unassembled WGS sequence"/>
</dbReference>
<dbReference type="InterPro" id="IPR003346">
    <property type="entry name" value="Transposase_20"/>
</dbReference>
<organism evidence="4 5">
    <name type="scientific">Neorhodopirellula pilleata</name>
    <dbReference type="NCBI Taxonomy" id="2714738"/>
    <lineage>
        <taxon>Bacteria</taxon>
        <taxon>Pseudomonadati</taxon>
        <taxon>Planctomycetota</taxon>
        <taxon>Planctomycetia</taxon>
        <taxon>Pirellulales</taxon>
        <taxon>Pirellulaceae</taxon>
        <taxon>Neorhodopirellula</taxon>
    </lineage>
</organism>
<feature type="region of interest" description="Disordered" evidence="1">
    <location>
        <begin position="1"/>
        <end position="32"/>
    </location>
</feature>
<keyword evidence="5" id="KW-1185">Reference proteome</keyword>
<dbReference type="Pfam" id="PF01548">
    <property type="entry name" value="DEDD_Tnp_IS110"/>
    <property type="match status" value="1"/>
</dbReference>
<dbReference type="AlphaFoldDB" id="A0A5C5YR14"/>
<accession>A0A5C5YR14</accession>
<sequence>MTTLSPTQTRANSKPPKHRKRKNQQTLQKPNGVIAPRVKAAGADHFAVVCIDPAKLRSELMMADYFGNLLIEPCTVEHEAHALHSAIQQVKQACQQHAIKDMIVTIERTGNYHRVTQKTFAAAGFEVRLVHPFATKQYRLPADPGNKTDATDLFAQHRAAVAGFGLCEFELPEVYQQLRLRVRHRRDLVEKATALACQIREHLHLSMPRYPNLFSNFFSHAAAMEVARTASSPAKIIEMGTTGLRTHLSKKKIRFKTATLEKIVAWANQAAKLELPSKHSLIHSIWTDLHDLHTSIQTQIVRLESEIAGDLAQTPYVRLLAIPGVNVVSAADFAGEMGPIEHYANANAITGRSGLFPSRYQSDQTDNAGRIVRSANRRLRASLMRIADNLANLNAYFRIQAAEDHVRKIDKRATRVKIASRFSRIAYACVAGNAPLKHACCRDSNSIIEKLRMFHHDHGTSIATALVDLENAVVQLPYNTRGMEADAISIVLQKQSRSRRSPTKLGEILPSVLAKLSVPKDACPNEESTASD</sequence>
<dbReference type="GO" id="GO:0004803">
    <property type="term" value="F:transposase activity"/>
    <property type="evidence" value="ECO:0007669"/>
    <property type="project" value="InterPro"/>
</dbReference>
<dbReference type="InterPro" id="IPR047650">
    <property type="entry name" value="Transpos_IS110"/>
</dbReference>
<dbReference type="InterPro" id="IPR002525">
    <property type="entry name" value="Transp_IS110-like_N"/>
</dbReference>
<dbReference type="Pfam" id="PF02371">
    <property type="entry name" value="Transposase_20"/>
    <property type="match status" value="1"/>
</dbReference>
<evidence type="ECO:0000259" key="3">
    <source>
        <dbReference type="Pfam" id="PF02371"/>
    </source>
</evidence>
<evidence type="ECO:0000259" key="2">
    <source>
        <dbReference type="Pfam" id="PF01548"/>
    </source>
</evidence>
<reference evidence="4 5" key="1">
    <citation type="submission" date="2019-02" db="EMBL/GenBank/DDBJ databases">
        <title>Deep-cultivation of Planctomycetes and their phenomic and genomic characterization uncovers novel biology.</title>
        <authorList>
            <person name="Wiegand S."/>
            <person name="Jogler M."/>
            <person name="Boedeker C."/>
            <person name="Pinto D."/>
            <person name="Vollmers J."/>
            <person name="Rivas-Marin E."/>
            <person name="Kohn T."/>
            <person name="Peeters S.H."/>
            <person name="Heuer A."/>
            <person name="Rast P."/>
            <person name="Oberbeckmann S."/>
            <person name="Bunk B."/>
            <person name="Jeske O."/>
            <person name="Meyerdierks A."/>
            <person name="Storesund J.E."/>
            <person name="Kallscheuer N."/>
            <person name="Luecker S."/>
            <person name="Lage O.M."/>
            <person name="Pohl T."/>
            <person name="Merkel B.J."/>
            <person name="Hornburger P."/>
            <person name="Mueller R.-W."/>
            <person name="Bruemmer F."/>
            <person name="Labrenz M."/>
            <person name="Spormann A.M."/>
            <person name="Op Den Camp H."/>
            <person name="Overmann J."/>
            <person name="Amann R."/>
            <person name="Jetten M.S.M."/>
            <person name="Mascher T."/>
            <person name="Medema M.H."/>
            <person name="Devos D.P."/>
            <person name="Kaster A.-K."/>
            <person name="Ovreas L."/>
            <person name="Rohde M."/>
            <person name="Galperin M.Y."/>
            <person name="Jogler C."/>
        </authorList>
    </citation>
    <scope>NUCLEOTIDE SEQUENCE [LARGE SCALE GENOMIC DNA]</scope>
    <source>
        <strain evidence="4 5">Pla100</strain>
    </source>
</reference>
<dbReference type="PANTHER" id="PTHR33055">
    <property type="entry name" value="TRANSPOSASE FOR INSERTION SEQUENCE ELEMENT IS1111A"/>
    <property type="match status" value="1"/>
</dbReference>
<dbReference type="GO" id="GO:0006313">
    <property type="term" value="P:DNA transposition"/>
    <property type="evidence" value="ECO:0007669"/>
    <property type="project" value="InterPro"/>
</dbReference>
<dbReference type="OrthoDB" id="243269at2"/>
<protein>
    <submittedName>
        <fullName evidence="4">Transposase IS116/IS110/IS902 family protein</fullName>
    </submittedName>
</protein>
<name>A0A5C5YR14_9BACT</name>
<gene>
    <name evidence="4" type="ORF">Pla100_63160</name>
</gene>